<evidence type="ECO:0000256" key="15">
    <source>
        <dbReference type="RuleBase" id="RU003651"/>
    </source>
</evidence>
<evidence type="ECO:0000256" key="2">
    <source>
        <dbReference type="ARBA" id="ARBA00010044"/>
    </source>
</evidence>
<dbReference type="GO" id="GO:0004222">
    <property type="term" value="F:metalloendopeptidase activity"/>
    <property type="evidence" value="ECO:0007669"/>
    <property type="project" value="InterPro"/>
</dbReference>
<keyword evidence="6 14" id="KW-0547">Nucleotide-binding</keyword>
<comment type="similarity">
    <text evidence="2 14">In the C-terminal section; belongs to the peptidase M41 family.</text>
</comment>
<dbReference type="FunFam" id="3.40.50.300:FF:000001">
    <property type="entry name" value="ATP-dependent zinc metalloprotease FtsH"/>
    <property type="match status" value="1"/>
</dbReference>
<name>D5X155_THIK1</name>
<dbReference type="GO" id="GO:0005524">
    <property type="term" value="F:ATP binding"/>
    <property type="evidence" value="ECO:0007669"/>
    <property type="project" value="UniProtKB-UniRule"/>
</dbReference>
<dbReference type="InterPro" id="IPR011546">
    <property type="entry name" value="Pept_M41_FtsH_extracell"/>
</dbReference>
<dbReference type="HAMAP" id="MF_01458">
    <property type="entry name" value="FtsH"/>
    <property type="match status" value="1"/>
</dbReference>
<keyword evidence="9 14" id="KW-0067">ATP-binding</keyword>
<comment type="function">
    <text evidence="14">Acts as a processive, ATP-dependent zinc metallopeptidase for both cytoplasmic and membrane proteins. Plays a role in the quality control of integral membrane proteins.</text>
</comment>
<dbReference type="InterPro" id="IPR037219">
    <property type="entry name" value="Peptidase_M41-like"/>
</dbReference>
<dbReference type="Gene3D" id="1.10.8.60">
    <property type="match status" value="1"/>
</dbReference>
<evidence type="ECO:0000256" key="7">
    <source>
        <dbReference type="ARBA" id="ARBA00022801"/>
    </source>
</evidence>
<dbReference type="HOGENOM" id="CLU_000688_16_2_4"/>
<dbReference type="Pfam" id="PF06480">
    <property type="entry name" value="FtsH_ext"/>
    <property type="match status" value="1"/>
</dbReference>
<dbReference type="GO" id="GO:0005886">
    <property type="term" value="C:plasma membrane"/>
    <property type="evidence" value="ECO:0007669"/>
    <property type="project" value="UniProtKB-SubCell"/>
</dbReference>
<keyword evidence="7 14" id="KW-0378">Hydrolase</keyword>
<dbReference type="FunFam" id="1.20.58.760:FF:000001">
    <property type="entry name" value="ATP-dependent zinc metalloprotease FtsH"/>
    <property type="match status" value="1"/>
</dbReference>
<dbReference type="InterPro" id="IPR003959">
    <property type="entry name" value="ATPase_AAA_core"/>
</dbReference>
<dbReference type="SUPFAM" id="SSF140990">
    <property type="entry name" value="FtsH protease domain-like"/>
    <property type="match status" value="1"/>
</dbReference>
<feature type="active site" evidence="14">
    <location>
        <position position="442"/>
    </location>
</feature>
<dbReference type="Pfam" id="PF00004">
    <property type="entry name" value="AAA"/>
    <property type="match status" value="1"/>
</dbReference>
<keyword evidence="5 14" id="KW-0479">Metal-binding</keyword>
<keyword evidence="11 14" id="KW-0482">Metalloprotease</keyword>
<feature type="binding site" evidence="14">
    <location>
        <position position="445"/>
    </location>
    <ligand>
        <name>Zn(2+)</name>
        <dbReference type="ChEBI" id="CHEBI:29105"/>
        <note>catalytic</note>
    </ligand>
</feature>
<dbReference type="InterPro" id="IPR000642">
    <property type="entry name" value="Peptidase_M41"/>
</dbReference>
<dbReference type="GO" id="GO:0004176">
    <property type="term" value="F:ATP-dependent peptidase activity"/>
    <property type="evidence" value="ECO:0007669"/>
    <property type="project" value="InterPro"/>
</dbReference>
<evidence type="ECO:0000256" key="16">
    <source>
        <dbReference type="SAM" id="MobiDB-lite"/>
    </source>
</evidence>
<dbReference type="GO" id="GO:0008270">
    <property type="term" value="F:zinc ion binding"/>
    <property type="evidence" value="ECO:0007669"/>
    <property type="project" value="UniProtKB-UniRule"/>
</dbReference>
<reference evidence="18" key="1">
    <citation type="submission" date="2010-04" db="EMBL/GenBank/DDBJ databases">
        <title>Complete sequence of Thiomonas intermedia K12.</title>
        <authorList>
            <consortium name="US DOE Joint Genome Institute"/>
            <person name="Lucas S."/>
            <person name="Copeland A."/>
            <person name="Lapidus A."/>
            <person name="Cheng J.-F."/>
            <person name="Bruce D."/>
            <person name="Goodwin L."/>
            <person name="Pitluck S."/>
            <person name="Davenport K."/>
            <person name="Detter J.C."/>
            <person name="Han C."/>
            <person name="Tapia R."/>
            <person name="Land M."/>
            <person name="Hauser L."/>
            <person name="Kyrpides N."/>
            <person name="Ovchinnikova G."/>
            <person name="Kerfeld C.A."/>
            <person name="Cannon G.C."/>
            <person name="Heinhorst S."/>
            <person name="Woyke T."/>
        </authorList>
    </citation>
    <scope>NUCLEOTIDE SEQUENCE [LARGE SCALE GENOMIC DNA]</scope>
    <source>
        <strain evidence="18">K12</strain>
    </source>
</reference>
<dbReference type="AlphaFoldDB" id="D5X155"/>
<evidence type="ECO:0000256" key="5">
    <source>
        <dbReference type="ARBA" id="ARBA00022723"/>
    </source>
</evidence>
<dbReference type="eggNOG" id="COG0465">
    <property type="taxonomic scope" value="Bacteria"/>
</dbReference>
<evidence type="ECO:0000256" key="6">
    <source>
        <dbReference type="ARBA" id="ARBA00022741"/>
    </source>
</evidence>
<evidence type="ECO:0000256" key="10">
    <source>
        <dbReference type="ARBA" id="ARBA00022989"/>
    </source>
</evidence>
<dbReference type="InterPro" id="IPR003593">
    <property type="entry name" value="AAA+_ATPase"/>
</dbReference>
<comment type="cofactor">
    <cofactor evidence="14">
        <name>Zn(2+)</name>
        <dbReference type="ChEBI" id="CHEBI:29105"/>
    </cofactor>
    <text evidence="14">Binds 1 zinc ion per subunit.</text>
</comment>
<dbReference type="Pfam" id="PF01434">
    <property type="entry name" value="Peptidase_M41"/>
    <property type="match status" value="1"/>
</dbReference>
<feature type="region of interest" description="Disordered" evidence="16">
    <location>
        <begin position="1"/>
        <end position="20"/>
    </location>
</feature>
<evidence type="ECO:0000256" key="13">
    <source>
        <dbReference type="ARBA" id="ARBA00061570"/>
    </source>
</evidence>
<dbReference type="PANTHER" id="PTHR43655:SF2">
    <property type="entry name" value="AFG3 LIKE MATRIX AAA PEPTIDASE SUBUNIT 2, ISOFORM A"/>
    <property type="match status" value="1"/>
</dbReference>
<dbReference type="PANTHER" id="PTHR43655">
    <property type="entry name" value="ATP-DEPENDENT PROTEASE"/>
    <property type="match status" value="1"/>
</dbReference>
<feature type="transmembrane region" description="Helical" evidence="14">
    <location>
        <begin position="124"/>
        <end position="142"/>
    </location>
</feature>
<feature type="transmembrane region" description="Helical" evidence="14">
    <location>
        <begin position="27"/>
        <end position="47"/>
    </location>
</feature>
<dbReference type="Gene3D" id="1.20.58.760">
    <property type="entry name" value="Peptidase M41"/>
    <property type="match status" value="1"/>
</dbReference>
<sequence>MTDEQNPPPSGGGKNRPKINPKTQVHLGYWLLAIALMFMVQSLWSSYSNVQTVPYSEFQTYLKEGRIKDVVIGGQTITGTLKSPDANGKSLVVAVRVEPQLASELQKYGVTYSQQYTDTWLSDILSWVLPALIFVGLWFFLVRKFADKAGGMGMGGFMSIGKSRAKVYMENRTGVTFADVAGVDEAKAELEEVVDFLKNPGEHSRLGARAPKGVLLVGPPGVGKTLLARAVAGEAGVPFFSISGSEFVEMFVGVGAARVRDLFEQAREKSPAIIFIDELDALGRARSAAPFGGGHDEKEQTLNQLLVELDGFDSTSSIVILAATNRPEILDPALLRAGRFDRQVLVERPDKVGRVQILKVHAVKIRLDPSVDLEQVAALTPGFSGADLANLVNEAALLATRENARTVTLSHFTRAVERIVAGLEKRNRLLNPKEREIVAHHEMGHTLVAMSLPGSDAVHKVSIIPRGIGSLGYTIQRPTEDRYLMTREELKNKMTVLMGGRAAEHLVYGHWSTGAADDLAKVTDIARSMVTRYGMAEKLGGVSLEETQQSVPGMPGLPPQHEYSEQTAREIDCAVRDLVNDAFNRAQDILQRERAVLEEGARQLLAKETLSEADLKALFAPLAAAQTQA</sequence>
<feature type="binding site" evidence="14">
    <location>
        <position position="441"/>
    </location>
    <ligand>
        <name>Zn(2+)</name>
        <dbReference type="ChEBI" id="CHEBI:29105"/>
        <note>catalytic</note>
    </ligand>
</feature>
<feature type="binding site" evidence="14">
    <location>
        <position position="518"/>
    </location>
    <ligand>
        <name>Zn(2+)</name>
        <dbReference type="ChEBI" id="CHEBI:29105"/>
        <note>catalytic</note>
    </ligand>
</feature>
<dbReference type="EMBL" id="CP002021">
    <property type="protein sequence ID" value="ADG30851.1"/>
    <property type="molecule type" value="Genomic_DNA"/>
</dbReference>
<dbReference type="KEGG" id="tin:Tint_1469"/>
<comment type="subcellular location">
    <subcellularLocation>
        <location evidence="14">Cell membrane</location>
        <topology evidence="14">Multi-pass membrane protein</topology>
        <orientation evidence="14">Cytoplasmic side</orientation>
    </subcellularLocation>
    <subcellularLocation>
        <location evidence="1">Membrane</location>
    </subcellularLocation>
</comment>
<dbReference type="GO" id="GO:0006508">
    <property type="term" value="P:proteolysis"/>
    <property type="evidence" value="ECO:0007669"/>
    <property type="project" value="UniProtKB-KW"/>
</dbReference>
<keyword evidence="3 14" id="KW-0645">Protease</keyword>
<keyword evidence="8 14" id="KW-0862">Zinc</keyword>
<evidence type="ECO:0000256" key="3">
    <source>
        <dbReference type="ARBA" id="ARBA00022670"/>
    </source>
</evidence>
<dbReference type="InterPro" id="IPR041569">
    <property type="entry name" value="AAA_lid_3"/>
</dbReference>
<dbReference type="NCBIfam" id="TIGR01241">
    <property type="entry name" value="FtsH_fam"/>
    <property type="match status" value="1"/>
</dbReference>
<dbReference type="STRING" id="75379.Tint_1469"/>
<protein>
    <recommendedName>
        <fullName evidence="14">ATP-dependent zinc metalloprotease FtsH</fullName>
        <ecNumber evidence="14">3.4.24.-</ecNumber>
    </recommendedName>
</protein>
<keyword evidence="12 14" id="KW-0472">Membrane</keyword>
<gene>
    <name evidence="14" type="primary">ftsH</name>
    <name evidence="18" type="ordered locus">Tint_1469</name>
</gene>
<dbReference type="CDD" id="cd19501">
    <property type="entry name" value="RecA-like_FtsH"/>
    <property type="match status" value="1"/>
</dbReference>
<feature type="domain" description="AAA+ ATPase" evidence="17">
    <location>
        <begin position="210"/>
        <end position="350"/>
    </location>
</feature>
<keyword evidence="14" id="KW-1003">Cell membrane</keyword>
<dbReference type="SMART" id="SM00382">
    <property type="entry name" value="AAA"/>
    <property type="match status" value="1"/>
</dbReference>
<dbReference type="Gene3D" id="3.30.720.210">
    <property type="match status" value="1"/>
</dbReference>
<evidence type="ECO:0000256" key="4">
    <source>
        <dbReference type="ARBA" id="ARBA00022692"/>
    </source>
</evidence>
<keyword evidence="10 14" id="KW-1133">Transmembrane helix</keyword>
<dbReference type="GO" id="GO:0030163">
    <property type="term" value="P:protein catabolic process"/>
    <property type="evidence" value="ECO:0007669"/>
    <property type="project" value="UniProtKB-UniRule"/>
</dbReference>
<evidence type="ECO:0000256" key="9">
    <source>
        <dbReference type="ARBA" id="ARBA00022840"/>
    </source>
</evidence>
<dbReference type="Gene3D" id="3.40.50.300">
    <property type="entry name" value="P-loop containing nucleotide triphosphate hydrolases"/>
    <property type="match status" value="1"/>
</dbReference>
<dbReference type="FunFam" id="1.10.8.60:FF:000001">
    <property type="entry name" value="ATP-dependent zinc metalloprotease FtsH"/>
    <property type="match status" value="1"/>
</dbReference>
<accession>D5X155</accession>
<dbReference type="InterPro" id="IPR003960">
    <property type="entry name" value="ATPase_AAA_CS"/>
</dbReference>
<evidence type="ECO:0000259" key="17">
    <source>
        <dbReference type="SMART" id="SM00382"/>
    </source>
</evidence>
<proteinExistence type="inferred from homology"/>
<dbReference type="BioCyc" id="TINT75379:TINT_RS07365-MONOMER"/>
<evidence type="ECO:0000256" key="12">
    <source>
        <dbReference type="ARBA" id="ARBA00023136"/>
    </source>
</evidence>
<evidence type="ECO:0000256" key="8">
    <source>
        <dbReference type="ARBA" id="ARBA00022833"/>
    </source>
</evidence>
<dbReference type="InterPro" id="IPR027417">
    <property type="entry name" value="P-loop_NTPase"/>
</dbReference>
<dbReference type="GO" id="GO:0016887">
    <property type="term" value="F:ATP hydrolysis activity"/>
    <property type="evidence" value="ECO:0007669"/>
    <property type="project" value="UniProtKB-UniRule"/>
</dbReference>
<organism evidence="18">
    <name type="scientific">Thiomonas intermedia (strain K12)</name>
    <name type="common">Thiobacillus intermedius</name>
    <dbReference type="NCBI Taxonomy" id="75379"/>
    <lineage>
        <taxon>Bacteria</taxon>
        <taxon>Pseudomonadati</taxon>
        <taxon>Pseudomonadota</taxon>
        <taxon>Betaproteobacteria</taxon>
        <taxon>Burkholderiales</taxon>
        <taxon>Thiomonas</taxon>
    </lineage>
</organism>
<dbReference type="Pfam" id="PF17862">
    <property type="entry name" value="AAA_lid_3"/>
    <property type="match status" value="1"/>
</dbReference>
<comment type="similarity">
    <text evidence="15">Belongs to the AAA ATPase family.</text>
</comment>
<keyword evidence="4 14" id="KW-0812">Transmembrane</keyword>
<dbReference type="SUPFAM" id="SSF52540">
    <property type="entry name" value="P-loop containing nucleoside triphosphate hydrolases"/>
    <property type="match status" value="1"/>
</dbReference>
<evidence type="ECO:0000256" key="1">
    <source>
        <dbReference type="ARBA" id="ARBA00004370"/>
    </source>
</evidence>
<dbReference type="PROSITE" id="PS00674">
    <property type="entry name" value="AAA"/>
    <property type="match status" value="1"/>
</dbReference>
<evidence type="ECO:0000256" key="14">
    <source>
        <dbReference type="HAMAP-Rule" id="MF_01458"/>
    </source>
</evidence>
<dbReference type="EC" id="3.4.24.-" evidence="14"/>
<dbReference type="InterPro" id="IPR005936">
    <property type="entry name" value="FtsH"/>
</dbReference>
<comment type="subunit">
    <text evidence="14">Homohexamer.</text>
</comment>
<evidence type="ECO:0000313" key="18">
    <source>
        <dbReference type="EMBL" id="ADG30851.1"/>
    </source>
</evidence>
<feature type="compositionally biased region" description="Pro residues" evidence="16">
    <location>
        <begin position="1"/>
        <end position="10"/>
    </location>
</feature>
<evidence type="ECO:0000256" key="11">
    <source>
        <dbReference type="ARBA" id="ARBA00023049"/>
    </source>
</evidence>
<dbReference type="InterPro" id="IPR050928">
    <property type="entry name" value="ATP-dep_Zn_Metalloprotease"/>
</dbReference>
<comment type="similarity">
    <text evidence="13 14">In the central section; belongs to the AAA ATPase family.</text>
</comment>
<feature type="binding site" evidence="14">
    <location>
        <begin position="218"/>
        <end position="225"/>
    </location>
    <ligand>
        <name>ATP</name>
        <dbReference type="ChEBI" id="CHEBI:30616"/>
    </ligand>
</feature>